<name>A0A377V8L9_KLEPN</name>
<accession>A0A377V8L9</accession>
<proteinExistence type="predicted"/>
<evidence type="ECO:0000313" key="2">
    <source>
        <dbReference type="Proteomes" id="UP000255518"/>
    </source>
</evidence>
<reference evidence="1 2" key="1">
    <citation type="submission" date="2018-06" db="EMBL/GenBank/DDBJ databases">
        <authorList>
            <consortium name="Pathogen Informatics"/>
            <person name="Doyle S."/>
        </authorList>
    </citation>
    <scope>NUCLEOTIDE SEQUENCE [LARGE SCALE GENOMIC DNA]</scope>
    <source>
        <strain evidence="1 2">NCTC13443</strain>
    </source>
</reference>
<dbReference type="EMBL" id="UGKT01000001">
    <property type="protein sequence ID" value="STT04682.1"/>
    <property type="molecule type" value="Genomic_DNA"/>
</dbReference>
<organism evidence="1 2">
    <name type="scientific">Klebsiella pneumoniae</name>
    <dbReference type="NCBI Taxonomy" id="573"/>
    <lineage>
        <taxon>Bacteria</taxon>
        <taxon>Pseudomonadati</taxon>
        <taxon>Pseudomonadota</taxon>
        <taxon>Gammaproteobacteria</taxon>
        <taxon>Enterobacterales</taxon>
        <taxon>Enterobacteriaceae</taxon>
        <taxon>Klebsiella/Raoultella group</taxon>
        <taxon>Klebsiella</taxon>
        <taxon>Klebsiella pneumoniae complex</taxon>
    </lineage>
</organism>
<dbReference type="AlphaFoldDB" id="A0A377V8L9"/>
<sequence length="59" mass="6719">MDLIDKQNIVRFEVGEHRGEIARLLQHRAEVVRRFTPISLATILARVVFPNPGGPKISR</sequence>
<gene>
    <name evidence="1" type="ORF">NCTC13443_04796</name>
</gene>
<evidence type="ECO:0000313" key="1">
    <source>
        <dbReference type="EMBL" id="STT04682.1"/>
    </source>
</evidence>
<protein>
    <submittedName>
        <fullName evidence="1">Uncharacterized protein</fullName>
    </submittedName>
</protein>
<dbReference type="Proteomes" id="UP000255518">
    <property type="component" value="Unassembled WGS sequence"/>
</dbReference>